<sequence>MNRSTRTALRLLAAAAFLLTVATGLGPSTATAGPATATRLTLSPYPSRPTAVRPFVQSFARKPQARPQRALPRPQRPPEMPAGIDGCDHGYRMPDRPGLCVPWRFPPGVRARCDWLRGHGYFDPDPGGTVPRLLARGKDRHHLDPDHDGEACEKADRPAR</sequence>
<gene>
    <name evidence="3" type="ORF">Cci01nite_48690</name>
</gene>
<reference evidence="3 4" key="1">
    <citation type="submission" date="2021-01" db="EMBL/GenBank/DDBJ databases">
        <title>Whole genome shotgun sequence of Catellatospora citrea NBRC 14495.</title>
        <authorList>
            <person name="Komaki H."/>
            <person name="Tamura T."/>
        </authorList>
    </citation>
    <scope>NUCLEOTIDE SEQUENCE [LARGE SCALE GENOMIC DNA]</scope>
    <source>
        <strain evidence="3 4">NBRC 14495</strain>
    </source>
</reference>
<evidence type="ECO:0000313" key="3">
    <source>
        <dbReference type="EMBL" id="GIF99775.1"/>
    </source>
</evidence>
<feature type="compositionally biased region" description="Basic and acidic residues" evidence="1">
    <location>
        <begin position="141"/>
        <end position="160"/>
    </location>
</feature>
<keyword evidence="4" id="KW-1185">Reference proteome</keyword>
<feature type="region of interest" description="Disordered" evidence="1">
    <location>
        <begin position="126"/>
        <end position="160"/>
    </location>
</feature>
<dbReference type="AlphaFoldDB" id="A0A8J3P0S5"/>
<feature type="compositionally biased region" description="Low complexity" evidence="1">
    <location>
        <begin position="60"/>
        <end position="73"/>
    </location>
</feature>
<feature type="chain" id="PRO_5035234743" description="Excalibur calcium-binding domain-containing protein" evidence="2">
    <location>
        <begin position="33"/>
        <end position="160"/>
    </location>
</feature>
<evidence type="ECO:0000313" key="4">
    <source>
        <dbReference type="Proteomes" id="UP000659904"/>
    </source>
</evidence>
<dbReference type="RefSeq" id="WP_120320048.1">
    <property type="nucleotide sequence ID" value="NZ_BONH01000023.1"/>
</dbReference>
<comment type="caution">
    <text evidence="3">The sequence shown here is derived from an EMBL/GenBank/DDBJ whole genome shotgun (WGS) entry which is preliminary data.</text>
</comment>
<evidence type="ECO:0000256" key="2">
    <source>
        <dbReference type="SAM" id="SignalP"/>
    </source>
</evidence>
<dbReference type="InterPro" id="IPR006311">
    <property type="entry name" value="TAT_signal"/>
</dbReference>
<dbReference type="Proteomes" id="UP000659904">
    <property type="component" value="Unassembled WGS sequence"/>
</dbReference>
<dbReference type="EMBL" id="BONH01000023">
    <property type="protein sequence ID" value="GIF99775.1"/>
    <property type="molecule type" value="Genomic_DNA"/>
</dbReference>
<proteinExistence type="predicted"/>
<accession>A0A8J3P0S5</accession>
<organism evidence="3 4">
    <name type="scientific">Catellatospora citrea</name>
    <dbReference type="NCBI Taxonomy" id="53366"/>
    <lineage>
        <taxon>Bacteria</taxon>
        <taxon>Bacillati</taxon>
        <taxon>Actinomycetota</taxon>
        <taxon>Actinomycetes</taxon>
        <taxon>Micromonosporales</taxon>
        <taxon>Micromonosporaceae</taxon>
        <taxon>Catellatospora</taxon>
    </lineage>
</organism>
<evidence type="ECO:0000256" key="1">
    <source>
        <dbReference type="SAM" id="MobiDB-lite"/>
    </source>
</evidence>
<evidence type="ECO:0008006" key="5">
    <source>
        <dbReference type="Google" id="ProtNLM"/>
    </source>
</evidence>
<keyword evidence="2" id="KW-0732">Signal</keyword>
<protein>
    <recommendedName>
        <fullName evidence="5">Excalibur calcium-binding domain-containing protein</fullName>
    </recommendedName>
</protein>
<feature type="region of interest" description="Disordered" evidence="1">
    <location>
        <begin position="60"/>
        <end position="89"/>
    </location>
</feature>
<name>A0A8J3P0S5_9ACTN</name>
<dbReference type="PROSITE" id="PS51318">
    <property type="entry name" value="TAT"/>
    <property type="match status" value="1"/>
</dbReference>
<feature type="signal peptide" evidence="2">
    <location>
        <begin position="1"/>
        <end position="32"/>
    </location>
</feature>